<proteinExistence type="predicted"/>
<dbReference type="AlphaFoldDB" id="A0A1G9GYM8"/>
<dbReference type="EMBL" id="FNGF01000003">
    <property type="protein sequence ID" value="SDL05757.1"/>
    <property type="molecule type" value="Genomic_DNA"/>
</dbReference>
<dbReference type="Proteomes" id="UP000198662">
    <property type="component" value="Unassembled WGS sequence"/>
</dbReference>
<gene>
    <name evidence="1" type="ORF">SAMN05216298_2509</name>
</gene>
<dbReference type="InterPro" id="IPR027417">
    <property type="entry name" value="P-loop_NTPase"/>
</dbReference>
<dbReference type="OrthoDB" id="1429303at2"/>
<accession>A0A1G9GYM8</accession>
<reference evidence="2" key="1">
    <citation type="submission" date="2016-10" db="EMBL/GenBank/DDBJ databases">
        <authorList>
            <person name="Varghese N."/>
            <person name="Submissions S."/>
        </authorList>
    </citation>
    <scope>NUCLEOTIDE SEQUENCE [LARGE SCALE GENOMIC DNA]</scope>
    <source>
        <strain evidence="2">CGMCC 4.3147</strain>
    </source>
</reference>
<dbReference type="Gene3D" id="3.40.50.300">
    <property type="entry name" value="P-loop containing nucleotide triphosphate hydrolases"/>
    <property type="match status" value="1"/>
</dbReference>
<dbReference type="SUPFAM" id="SSF52540">
    <property type="entry name" value="P-loop containing nucleoside triphosphate hydrolases"/>
    <property type="match status" value="1"/>
</dbReference>
<name>A0A1G9GYM8_9ACTN</name>
<evidence type="ECO:0008006" key="3">
    <source>
        <dbReference type="Google" id="ProtNLM"/>
    </source>
</evidence>
<sequence>MTNVFVLCTGRCGSVTFAASCEHLDNYTVGHESLAKTIGPDRFAYPGDHIEVDNRLAWHLGRLAAEFDGRDVKYVHLLRDPEEVARSLLDRWNSPYRASMIRAYGHGVVMRMHDWPEAERIDVCRDFVATVTANIEDFLEGRDSMTVRTEKAVETMPDVFDWIGAEGDIDAALAEWGRRHNETTDYDRGIAAAED</sequence>
<dbReference type="STRING" id="380244.SAMN05216298_2509"/>
<protein>
    <recommendedName>
        <fullName evidence="3">Sulfotransferase family protein</fullName>
    </recommendedName>
</protein>
<evidence type="ECO:0000313" key="2">
    <source>
        <dbReference type="Proteomes" id="UP000198662"/>
    </source>
</evidence>
<keyword evidence="2" id="KW-1185">Reference proteome</keyword>
<evidence type="ECO:0000313" key="1">
    <source>
        <dbReference type="EMBL" id="SDL05757.1"/>
    </source>
</evidence>
<organism evidence="1 2">
    <name type="scientific">Glycomyces sambucus</name>
    <dbReference type="NCBI Taxonomy" id="380244"/>
    <lineage>
        <taxon>Bacteria</taxon>
        <taxon>Bacillati</taxon>
        <taxon>Actinomycetota</taxon>
        <taxon>Actinomycetes</taxon>
        <taxon>Glycomycetales</taxon>
        <taxon>Glycomycetaceae</taxon>
        <taxon>Glycomyces</taxon>
    </lineage>
</organism>